<organism evidence="1 2">
    <name type="scientific">Plasticicumulans acidivorans</name>
    <dbReference type="NCBI Taxonomy" id="886464"/>
    <lineage>
        <taxon>Bacteria</taxon>
        <taxon>Pseudomonadati</taxon>
        <taxon>Pseudomonadota</taxon>
        <taxon>Gammaproteobacteria</taxon>
        <taxon>Candidatus Competibacteraceae</taxon>
        <taxon>Plasticicumulans</taxon>
    </lineage>
</organism>
<comment type="caution">
    <text evidence="1">The sequence shown here is derived from an EMBL/GenBank/DDBJ whole genome shotgun (WGS) entry which is preliminary data.</text>
</comment>
<protein>
    <recommendedName>
        <fullName evidence="3">Sel1 repeat-containing protein</fullName>
    </recommendedName>
</protein>
<keyword evidence="2" id="KW-1185">Reference proteome</keyword>
<dbReference type="EMBL" id="QGTJ01000003">
    <property type="protein sequence ID" value="PWV63259.1"/>
    <property type="molecule type" value="Genomic_DNA"/>
</dbReference>
<accession>A0A317MWL7</accession>
<evidence type="ECO:0008006" key="3">
    <source>
        <dbReference type="Google" id="ProtNLM"/>
    </source>
</evidence>
<evidence type="ECO:0000313" key="1">
    <source>
        <dbReference type="EMBL" id="PWV63259.1"/>
    </source>
</evidence>
<name>A0A317MWL7_9GAMM</name>
<sequence>MWLLVGTVVVAGAGVVMNSPDLQQRVRYEFESWVLGLQARFGIVPGRTPSANNVELIKPPMALHPGSAPVGVGSAPVPVDLGRPRQEPVPLSGTPPLTTIEAHAARGTVGEAIALDLNLHGGLDADSERVIIGGLPMDASLSSGARDELGRWQLDASALAGLTLHASRPGQFTLFVRTQPLRPLRFPRATAETPVEVTVLAPATASDTPPAPPPVPSIDELLERGRKALELGDGGAARLFFEAAAERDNATAMLLLARSYDPSRGTEQIGVSADVIQAVQWYQRAAAAGLAEAGAALDSLRQWLQQQPNPDEAQRKALEALTPAKS</sequence>
<dbReference type="InterPro" id="IPR011990">
    <property type="entry name" value="TPR-like_helical_dom_sf"/>
</dbReference>
<proteinExistence type="predicted"/>
<dbReference type="Proteomes" id="UP000246569">
    <property type="component" value="Unassembled WGS sequence"/>
</dbReference>
<reference evidence="1 2" key="1">
    <citation type="submission" date="2018-05" db="EMBL/GenBank/DDBJ databases">
        <title>Genomic Encyclopedia of Type Strains, Phase IV (KMG-IV): sequencing the most valuable type-strain genomes for metagenomic binning, comparative biology and taxonomic classification.</title>
        <authorList>
            <person name="Goeker M."/>
        </authorList>
    </citation>
    <scope>NUCLEOTIDE SEQUENCE [LARGE SCALE GENOMIC DNA]</scope>
    <source>
        <strain evidence="1 2">DSM 23606</strain>
    </source>
</reference>
<dbReference type="OrthoDB" id="9958054at2"/>
<dbReference type="AlphaFoldDB" id="A0A317MWL7"/>
<dbReference type="RefSeq" id="WP_110017767.1">
    <property type="nucleotide sequence ID" value="NZ_QGTJ01000003.1"/>
</dbReference>
<evidence type="ECO:0000313" key="2">
    <source>
        <dbReference type="Proteomes" id="UP000246569"/>
    </source>
</evidence>
<gene>
    <name evidence="1" type="ORF">C7443_103184</name>
</gene>
<dbReference type="SUPFAM" id="SSF81901">
    <property type="entry name" value="HCP-like"/>
    <property type="match status" value="1"/>
</dbReference>
<dbReference type="Gene3D" id="1.25.40.10">
    <property type="entry name" value="Tetratricopeptide repeat domain"/>
    <property type="match status" value="1"/>
</dbReference>